<accession>A0A2A5QPP4</accession>
<dbReference type="OrthoDB" id="346051at2157"/>
<gene>
    <name evidence="1" type="ORF">CP557_19600</name>
</gene>
<evidence type="ECO:0000313" key="1">
    <source>
        <dbReference type="EMBL" id="PCR88713.1"/>
    </source>
</evidence>
<dbReference type="RefSeq" id="WP_097381733.1">
    <property type="nucleotide sequence ID" value="NZ_NXNI01000002.1"/>
</dbReference>
<name>A0A2A5QPP4_9EURY</name>
<reference evidence="1 2" key="1">
    <citation type="submission" date="2017-09" db="EMBL/GenBank/DDBJ databases">
        <title>Genome sequences of Natrinema ejinorence JCM 13890T.</title>
        <authorList>
            <person name="Roh S.W."/>
            <person name="Kim Y.B."/>
            <person name="Kim J.Y."/>
        </authorList>
    </citation>
    <scope>NUCLEOTIDE SEQUENCE [LARGE SCALE GENOMIC DNA]</scope>
    <source>
        <strain evidence="1 2">JCM 13890</strain>
    </source>
</reference>
<dbReference type="SUPFAM" id="SSF55961">
    <property type="entry name" value="Bet v1-like"/>
    <property type="match status" value="1"/>
</dbReference>
<sequence>MIEASAAIRIDASPATVWSYLEEFETLWEESNPDHDGTWVVMDPKKPLRDGIRFYQREFVGPVKGMIKADLRDVVTEDRFSWIGTCTYTLPPLPLAFTVEEGGTMKLEQADGQTRLSHRVWARIPPTVPGKVAEKGLALFGDIEREAYEHTLVELEYFKEIIEDEAES</sequence>
<protein>
    <recommendedName>
        <fullName evidence="3">SRPBCC family protein</fullName>
    </recommendedName>
</protein>
<proteinExistence type="predicted"/>
<dbReference type="EMBL" id="NXNI01000002">
    <property type="protein sequence ID" value="PCR88713.1"/>
    <property type="molecule type" value="Genomic_DNA"/>
</dbReference>
<keyword evidence="2" id="KW-1185">Reference proteome</keyword>
<dbReference type="AlphaFoldDB" id="A0A2A5QPP4"/>
<dbReference type="Proteomes" id="UP000219689">
    <property type="component" value="Unassembled WGS sequence"/>
</dbReference>
<organism evidence="1 2">
    <name type="scientific">Natrinema ejinorense</name>
    <dbReference type="NCBI Taxonomy" id="373386"/>
    <lineage>
        <taxon>Archaea</taxon>
        <taxon>Methanobacteriati</taxon>
        <taxon>Methanobacteriota</taxon>
        <taxon>Stenosarchaea group</taxon>
        <taxon>Halobacteria</taxon>
        <taxon>Halobacteriales</taxon>
        <taxon>Natrialbaceae</taxon>
        <taxon>Natrinema</taxon>
    </lineage>
</organism>
<evidence type="ECO:0008006" key="3">
    <source>
        <dbReference type="Google" id="ProtNLM"/>
    </source>
</evidence>
<comment type="caution">
    <text evidence="1">The sequence shown here is derived from an EMBL/GenBank/DDBJ whole genome shotgun (WGS) entry which is preliminary data.</text>
</comment>
<dbReference type="InterPro" id="IPR023393">
    <property type="entry name" value="START-like_dom_sf"/>
</dbReference>
<evidence type="ECO:0000313" key="2">
    <source>
        <dbReference type="Proteomes" id="UP000219689"/>
    </source>
</evidence>
<dbReference type="Gene3D" id="3.30.530.20">
    <property type="match status" value="1"/>
</dbReference>